<dbReference type="SFLD" id="SFLDS00003">
    <property type="entry name" value="Haloacid_Dehalogenase"/>
    <property type="match status" value="1"/>
</dbReference>
<keyword evidence="3" id="KW-0479">Metal-binding</keyword>
<dbReference type="Gene3D" id="3.40.50.1000">
    <property type="entry name" value="HAD superfamily/HAD-like"/>
    <property type="match status" value="1"/>
</dbReference>
<dbReference type="InterPro" id="IPR051600">
    <property type="entry name" value="Beta-PGM-like"/>
</dbReference>
<accession>A0A7S8N0J0</accession>
<evidence type="ECO:0000313" key="7">
    <source>
        <dbReference type="Proteomes" id="UP000594480"/>
    </source>
</evidence>
<dbReference type="PRINTS" id="PR00413">
    <property type="entry name" value="HADHALOGNASE"/>
</dbReference>
<comment type="similarity">
    <text evidence="2">Belongs to the HAD-like hydrolase superfamily. CbbY/CbbZ/Gph/YieH family.</text>
</comment>
<evidence type="ECO:0000313" key="6">
    <source>
        <dbReference type="EMBL" id="QPE05775.1"/>
    </source>
</evidence>
<reference evidence="6 7" key="1">
    <citation type="submission" date="2020-11" db="EMBL/GenBank/DDBJ databases">
        <title>Amino acid is mineralized and recycled by bacteria in oceanic microbiome.</title>
        <authorList>
            <person name="Zheng L.Y."/>
        </authorList>
    </citation>
    <scope>NUCLEOTIDE SEQUENCE [LARGE SCALE GENOMIC DNA]</scope>
    <source>
        <strain evidence="6 7">A32-1</strain>
    </source>
</reference>
<dbReference type="Gene3D" id="1.10.150.240">
    <property type="entry name" value="Putative phosphatase, domain 2"/>
    <property type="match status" value="1"/>
</dbReference>
<dbReference type="AlphaFoldDB" id="A0A7S8N0J0"/>
<organism evidence="6 7">
    <name type="scientific">Microbacterium schleiferi</name>
    <dbReference type="NCBI Taxonomy" id="69362"/>
    <lineage>
        <taxon>Bacteria</taxon>
        <taxon>Bacillati</taxon>
        <taxon>Actinomycetota</taxon>
        <taxon>Actinomycetes</taxon>
        <taxon>Micrococcales</taxon>
        <taxon>Microbacteriaceae</taxon>
        <taxon>Microbacterium</taxon>
    </lineage>
</organism>
<dbReference type="InterPro" id="IPR036412">
    <property type="entry name" value="HAD-like_sf"/>
</dbReference>
<proteinExistence type="inferred from homology"/>
<dbReference type="GO" id="GO:0046872">
    <property type="term" value="F:metal ion binding"/>
    <property type="evidence" value="ECO:0007669"/>
    <property type="project" value="UniProtKB-KW"/>
</dbReference>
<dbReference type="RefSeq" id="WP_195693786.1">
    <property type="nucleotide sequence ID" value="NZ_CP064760.1"/>
</dbReference>
<evidence type="ECO:0000256" key="2">
    <source>
        <dbReference type="ARBA" id="ARBA00006171"/>
    </source>
</evidence>
<dbReference type="InterPro" id="IPR023198">
    <property type="entry name" value="PGP-like_dom2"/>
</dbReference>
<evidence type="ECO:0000256" key="4">
    <source>
        <dbReference type="ARBA" id="ARBA00022842"/>
    </source>
</evidence>
<evidence type="ECO:0000256" key="3">
    <source>
        <dbReference type="ARBA" id="ARBA00022723"/>
    </source>
</evidence>
<dbReference type="PANTHER" id="PTHR46193:SF18">
    <property type="entry name" value="HEXITOL PHOSPHATASE B"/>
    <property type="match status" value="1"/>
</dbReference>
<comment type="cofactor">
    <cofactor evidence="1">
        <name>Mg(2+)</name>
        <dbReference type="ChEBI" id="CHEBI:18420"/>
    </cofactor>
</comment>
<dbReference type="SUPFAM" id="SSF56784">
    <property type="entry name" value="HAD-like"/>
    <property type="match status" value="1"/>
</dbReference>
<evidence type="ECO:0000256" key="5">
    <source>
        <dbReference type="ARBA" id="ARBA00023277"/>
    </source>
</evidence>
<keyword evidence="5" id="KW-0119">Carbohydrate metabolism</keyword>
<dbReference type="KEGG" id="msf:IT882_07320"/>
<keyword evidence="7" id="KW-1185">Reference proteome</keyword>
<dbReference type="InterPro" id="IPR023214">
    <property type="entry name" value="HAD_sf"/>
</dbReference>
<evidence type="ECO:0000256" key="1">
    <source>
        <dbReference type="ARBA" id="ARBA00001946"/>
    </source>
</evidence>
<dbReference type="CDD" id="cd07505">
    <property type="entry name" value="HAD_BPGM-like"/>
    <property type="match status" value="1"/>
</dbReference>
<dbReference type="EMBL" id="CP064760">
    <property type="protein sequence ID" value="QPE05775.1"/>
    <property type="molecule type" value="Genomic_DNA"/>
</dbReference>
<dbReference type="PANTHER" id="PTHR46193">
    <property type="entry name" value="6-PHOSPHOGLUCONATE PHOSPHATASE"/>
    <property type="match status" value="1"/>
</dbReference>
<dbReference type="Proteomes" id="UP000594480">
    <property type="component" value="Chromosome"/>
</dbReference>
<name>A0A7S8N0J0_9MICO</name>
<sequence>MTAPPVLSAVLWDMDGTLVDTEPYWIAAETPLVDSYGGTWTHEKALSLVGLALEDSARILQGEGVRMSVDDIIDHLTSEVMRNISRDGVPFRPGARELLADLKDAGIKTALVTMSMRRMATHIADLIDFEAFDIVVAGDDVTRPKPYPDPYLEACATLGVEPADTLAIEDSPNGLRSAVAAGSVVLGVPAMVSLEGAGAHAVWPTLHGVSASDLGELYRAHRKVGAA</sequence>
<protein>
    <submittedName>
        <fullName evidence="6">HAD family phosphatase</fullName>
    </submittedName>
</protein>
<keyword evidence="4" id="KW-0460">Magnesium</keyword>
<dbReference type="InterPro" id="IPR041492">
    <property type="entry name" value="HAD_2"/>
</dbReference>
<dbReference type="Pfam" id="PF13419">
    <property type="entry name" value="HAD_2"/>
    <property type="match status" value="1"/>
</dbReference>
<dbReference type="InterPro" id="IPR006439">
    <property type="entry name" value="HAD-SF_hydro_IA"/>
</dbReference>
<gene>
    <name evidence="6" type="ORF">IT882_07320</name>
</gene>
<dbReference type="SFLD" id="SFLDG01129">
    <property type="entry name" value="C1.5:_HAD__Beta-PGM__Phosphata"/>
    <property type="match status" value="1"/>
</dbReference>
<dbReference type="GO" id="GO:0003824">
    <property type="term" value="F:catalytic activity"/>
    <property type="evidence" value="ECO:0007669"/>
    <property type="project" value="UniProtKB-ARBA"/>
</dbReference>
<dbReference type="NCBIfam" id="TIGR01509">
    <property type="entry name" value="HAD-SF-IA-v3"/>
    <property type="match status" value="1"/>
</dbReference>